<organism evidence="1 2">
    <name type="scientific">Scortum barcoo</name>
    <name type="common">barcoo grunter</name>
    <dbReference type="NCBI Taxonomy" id="214431"/>
    <lineage>
        <taxon>Eukaryota</taxon>
        <taxon>Metazoa</taxon>
        <taxon>Chordata</taxon>
        <taxon>Craniata</taxon>
        <taxon>Vertebrata</taxon>
        <taxon>Euteleostomi</taxon>
        <taxon>Actinopterygii</taxon>
        <taxon>Neopterygii</taxon>
        <taxon>Teleostei</taxon>
        <taxon>Neoteleostei</taxon>
        <taxon>Acanthomorphata</taxon>
        <taxon>Eupercaria</taxon>
        <taxon>Centrarchiformes</taxon>
        <taxon>Terapontoidei</taxon>
        <taxon>Terapontidae</taxon>
        <taxon>Scortum</taxon>
    </lineage>
</organism>
<name>A0ACB8XD18_9TELE</name>
<sequence length="111" mass="13302">MKEKARHKRKCAPVCRKQLYNNAKESKETWSDEELYFTSRKKSVSHNESTISNSGHKKRKWTESETNKLKEGVKKFGEGNWSKIQAYYSFKDRTNINLKDRWRTLKKLKMV</sequence>
<keyword evidence="2" id="KW-1185">Reference proteome</keyword>
<comment type="caution">
    <text evidence="1">The sequence shown here is derived from an EMBL/GenBank/DDBJ whole genome shotgun (WGS) entry which is preliminary data.</text>
</comment>
<evidence type="ECO:0000313" key="1">
    <source>
        <dbReference type="EMBL" id="KAI3377770.1"/>
    </source>
</evidence>
<protein>
    <submittedName>
        <fullName evidence="1">Uncharacterized protein</fullName>
    </submittedName>
</protein>
<reference evidence="1" key="1">
    <citation type="submission" date="2022-04" db="EMBL/GenBank/DDBJ databases">
        <title>Jade perch genome.</title>
        <authorList>
            <person name="Chao B."/>
        </authorList>
    </citation>
    <scope>NUCLEOTIDE SEQUENCE</scope>
    <source>
        <strain evidence="1">CB-2022</strain>
    </source>
</reference>
<proteinExistence type="predicted"/>
<dbReference type="Proteomes" id="UP000831701">
    <property type="component" value="Chromosome 1"/>
</dbReference>
<evidence type="ECO:0000313" key="2">
    <source>
        <dbReference type="Proteomes" id="UP000831701"/>
    </source>
</evidence>
<gene>
    <name evidence="1" type="ORF">L3Q82_008911</name>
</gene>
<accession>A0ACB8XD18</accession>
<dbReference type="EMBL" id="CM041531">
    <property type="protein sequence ID" value="KAI3377770.1"/>
    <property type="molecule type" value="Genomic_DNA"/>
</dbReference>